<evidence type="ECO:0000256" key="1">
    <source>
        <dbReference type="SAM" id="Phobius"/>
    </source>
</evidence>
<sequence>MQETLSKLDLSAFDRIAVWYGMLPAAAKSVITIAVGAVLAYVAFKVVIRIVKTVLHAVIAAVLAFLIGTVPGNLILSRTFDRVEQQVGPSISQIVNR</sequence>
<evidence type="ECO:0000313" key="4">
    <source>
        <dbReference type="Proteomes" id="UP000345527"/>
    </source>
</evidence>
<proteinExistence type="predicted"/>
<protein>
    <submittedName>
        <fullName evidence="3">Uncharacterized protein</fullName>
    </submittedName>
</protein>
<keyword evidence="1" id="KW-1133">Transmembrane helix</keyword>
<keyword evidence="1" id="KW-0812">Transmembrane</keyword>
<evidence type="ECO:0000313" key="5">
    <source>
        <dbReference type="Proteomes" id="UP000374630"/>
    </source>
</evidence>
<name>A0A5J5DXT1_9BIFI</name>
<dbReference type="Proteomes" id="UP000374630">
    <property type="component" value="Unassembled WGS sequence"/>
</dbReference>
<dbReference type="OrthoDB" id="3233345at2"/>
<evidence type="ECO:0000313" key="2">
    <source>
        <dbReference type="EMBL" id="KAA8821698.1"/>
    </source>
</evidence>
<keyword evidence="1" id="KW-0472">Membrane</keyword>
<dbReference type="EMBL" id="RZOA01000001">
    <property type="protein sequence ID" value="KAA8824778.1"/>
    <property type="molecule type" value="Genomic_DNA"/>
</dbReference>
<feature type="transmembrane region" description="Helical" evidence="1">
    <location>
        <begin position="20"/>
        <end position="42"/>
    </location>
</feature>
<organism evidence="3 4">
    <name type="scientific">Bifidobacterium vespertilionis</name>
    <dbReference type="NCBI Taxonomy" id="2562524"/>
    <lineage>
        <taxon>Bacteria</taxon>
        <taxon>Bacillati</taxon>
        <taxon>Actinomycetota</taxon>
        <taxon>Actinomycetes</taxon>
        <taxon>Bifidobacteriales</taxon>
        <taxon>Bifidobacteriaceae</taxon>
        <taxon>Bifidobacterium</taxon>
    </lineage>
</organism>
<dbReference type="AlphaFoldDB" id="A0A5J5DXT1"/>
<accession>A0A5J5DXT1</accession>
<feature type="transmembrane region" description="Helical" evidence="1">
    <location>
        <begin position="54"/>
        <end position="76"/>
    </location>
</feature>
<reference evidence="4 5" key="1">
    <citation type="journal article" date="2019" name="Syst. Appl. Microbiol.">
        <title>Characterization of Bifidobacterium species in feaces of the Egyptian fruit bat: Description of B. vespertilionis sp. nov. and B. rousetti sp. nov.</title>
        <authorList>
            <person name="Modesto M."/>
            <person name="Satti M."/>
            <person name="Watanabe K."/>
            <person name="Puglisi E."/>
            <person name="Morelli L."/>
            <person name="Huang C.-H."/>
            <person name="Liou J.-S."/>
            <person name="Miyashita M."/>
            <person name="Tamura T."/>
            <person name="Saito S."/>
            <person name="Mori K."/>
            <person name="Huang L."/>
            <person name="Sciavilla P."/>
            <person name="Sandri C."/>
            <person name="Spiezio C."/>
            <person name="Vitali F."/>
            <person name="Cavalieri D."/>
            <person name="Perpetuini G."/>
            <person name="Tofalo R."/>
            <person name="Bonetti A."/>
            <person name="Arita M."/>
            <person name="Mattarelli P."/>
        </authorList>
    </citation>
    <scope>NUCLEOTIDE SEQUENCE [LARGE SCALE GENOMIC DNA]</scope>
    <source>
        <strain evidence="2 5">RST16</strain>
        <strain evidence="3 4">RST8</strain>
    </source>
</reference>
<comment type="caution">
    <text evidence="3">The sequence shown here is derived from an EMBL/GenBank/DDBJ whole genome shotgun (WGS) entry which is preliminary data.</text>
</comment>
<dbReference type="RefSeq" id="WP_150353100.1">
    <property type="nucleotide sequence ID" value="NZ_JAFEJW010000001.1"/>
</dbReference>
<dbReference type="Proteomes" id="UP000345527">
    <property type="component" value="Unassembled WGS sequence"/>
</dbReference>
<gene>
    <name evidence="3" type="ORF">EM848_00785</name>
    <name evidence="2" type="ORF">EMO90_03490</name>
</gene>
<keyword evidence="5" id="KW-1185">Reference proteome</keyword>
<evidence type="ECO:0000313" key="3">
    <source>
        <dbReference type="EMBL" id="KAA8824778.1"/>
    </source>
</evidence>
<dbReference type="EMBL" id="RZNZ01000003">
    <property type="protein sequence ID" value="KAA8821698.1"/>
    <property type="molecule type" value="Genomic_DNA"/>
</dbReference>